<dbReference type="PROSITE" id="PS00600">
    <property type="entry name" value="AA_TRANSFER_CLASS_3"/>
    <property type="match status" value="1"/>
</dbReference>
<dbReference type="InterPro" id="IPR049704">
    <property type="entry name" value="Aminotrans_3_PPA_site"/>
</dbReference>
<dbReference type="Pfam" id="PF00202">
    <property type="entry name" value="Aminotran_3"/>
    <property type="match status" value="1"/>
</dbReference>
<dbReference type="GO" id="GO:0006526">
    <property type="term" value="P:L-arginine biosynthetic process"/>
    <property type="evidence" value="ECO:0007669"/>
    <property type="project" value="UniProtKB-UniRule"/>
</dbReference>
<dbReference type="GO" id="GO:0005737">
    <property type="term" value="C:cytoplasm"/>
    <property type="evidence" value="ECO:0007669"/>
    <property type="project" value="UniProtKB-SubCell"/>
</dbReference>
<dbReference type="EMBL" id="VDFV01000013">
    <property type="protein sequence ID" value="TNC71522.1"/>
    <property type="molecule type" value="Genomic_DNA"/>
</dbReference>
<keyword evidence="4" id="KW-0963">Cytoplasm</keyword>
<dbReference type="Gene3D" id="3.40.640.10">
    <property type="entry name" value="Type I PLP-dependent aspartate aminotransferase-like (Major domain)"/>
    <property type="match status" value="1"/>
</dbReference>
<dbReference type="FunFam" id="3.40.640.10:FF:000004">
    <property type="entry name" value="Acetylornithine aminotransferase"/>
    <property type="match status" value="1"/>
</dbReference>
<evidence type="ECO:0000256" key="1">
    <source>
        <dbReference type="ARBA" id="ARBA00022576"/>
    </source>
</evidence>
<name>A0A5C4NBV3_9RHOB</name>
<keyword evidence="2 4" id="KW-0808">Transferase</keyword>
<dbReference type="UniPathway" id="UPA00068">
    <property type="reaction ID" value="UER00109"/>
</dbReference>
<keyword evidence="3 4" id="KW-0663">Pyridoxal phosphate</keyword>
<dbReference type="InterPro" id="IPR015421">
    <property type="entry name" value="PyrdxlP-dep_Trfase_major"/>
</dbReference>
<dbReference type="SUPFAM" id="SSF53383">
    <property type="entry name" value="PLP-dependent transferases"/>
    <property type="match status" value="1"/>
</dbReference>
<dbReference type="PIRSF" id="PIRSF000521">
    <property type="entry name" value="Transaminase_4ab_Lys_Orn"/>
    <property type="match status" value="1"/>
</dbReference>
<dbReference type="NCBIfam" id="TIGR00707">
    <property type="entry name" value="argD"/>
    <property type="match status" value="1"/>
</dbReference>
<dbReference type="InterPro" id="IPR050103">
    <property type="entry name" value="Class-III_PLP-dep_AT"/>
</dbReference>
<dbReference type="InterPro" id="IPR004636">
    <property type="entry name" value="AcOrn/SuccOrn_fam"/>
</dbReference>
<dbReference type="NCBIfam" id="NF002325">
    <property type="entry name" value="PRK01278.1"/>
    <property type="match status" value="1"/>
</dbReference>
<feature type="binding site" evidence="4">
    <location>
        <position position="132"/>
    </location>
    <ligand>
        <name>N(2)-acetyl-L-ornithine</name>
        <dbReference type="ChEBI" id="CHEBI:57805"/>
    </ligand>
</feature>
<dbReference type="AlphaFoldDB" id="A0A5C4NBV3"/>
<comment type="similarity">
    <text evidence="4">Belongs to the class-III pyridoxal-phosphate-dependent aminotransferase family. ArgD subfamily.</text>
</comment>
<evidence type="ECO:0000256" key="4">
    <source>
        <dbReference type="HAMAP-Rule" id="MF_01107"/>
    </source>
</evidence>
<feature type="binding site" evidence="4">
    <location>
        <begin position="215"/>
        <end position="218"/>
    </location>
    <ligand>
        <name>pyridoxal 5'-phosphate</name>
        <dbReference type="ChEBI" id="CHEBI:597326"/>
    </ligand>
</feature>
<comment type="miscellaneous">
    <text evidence="4">May also have succinyldiaminopimelate aminotransferase activity, thus carrying out the corresponding step in lysine biosynthesis.</text>
</comment>
<protein>
    <recommendedName>
        <fullName evidence="4">Acetylornithine aminotransferase</fullName>
        <shortName evidence="4">ACOAT</shortName>
        <ecNumber evidence="4">2.6.1.11</ecNumber>
    </recommendedName>
</protein>
<proteinExistence type="inferred from homology"/>
<dbReference type="InterPro" id="IPR015424">
    <property type="entry name" value="PyrdxlP-dep_Trfase"/>
</dbReference>
<comment type="subcellular location">
    <subcellularLocation>
        <location evidence="4">Cytoplasm</location>
    </subcellularLocation>
</comment>
<dbReference type="HAMAP" id="MF_01107">
    <property type="entry name" value="ArgD_aminotrans_3"/>
    <property type="match status" value="1"/>
</dbReference>
<dbReference type="InterPro" id="IPR015422">
    <property type="entry name" value="PyrdxlP-dep_Trfase_small"/>
</dbReference>
<evidence type="ECO:0000313" key="5">
    <source>
        <dbReference type="EMBL" id="TNC71522.1"/>
    </source>
</evidence>
<comment type="caution">
    <text evidence="5">The sequence shown here is derived from an EMBL/GenBank/DDBJ whole genome shotgun (WGS) entry which is preliminary data.</text>
</comment>
<dbReference type="RefSeq" id="WP_139081786.1">
    <property type="nucleotide sequence ID" value="NZ_VDFV01000013.1"/>
</dbReference>
<dbReference type="GO" id="GO:0030170">
    <property type="term" value="F:pyridoxal phosphate binding"/>
    <property type="evidence" value="ECO:0007669"/>
    <property type="project" value="InterPro"/>
</dbReference>
<dbReference type="OrthoDB" id="9801834at2"/>
<dbReference type="Proteomes" id="UP000305709">
    <property type="component" value="Unassembled WGS sequence"/>
</dbReference>
<dbReference type="GO" id="GO:0003992">
    <property type="term" value="F:N2-acetyl-L-ornithine:2-oxoglutarate 5-aminotransferase activity"/>
    <property type="evidence" value="ECO:0007669"/>
    <property type="project" value="UniProtKB-UniRule"/>
</dbReference>
<feature type="binding site" evidence="4">
    <location>
        <begin position="96"/>
        <end position="97"/>
    </location>
    <ligand>
        <name>pyridoxal 5'-phosphate</name>
        <dbReference type="ChEBI" id="CHEBI:597326"/>
    </ligand>
</feature>
<dbReference type="CDD" id="cd00610">
    <property type="entry name" value="OAT_like"/>
    <property type="match status" value="1"/>
</dbReference>
<comment type="pathway">
    <text evidence="4">Amino-acid biosynthesis; L-arginine biosynthesis; N(2)-acetyl-L-ornithine from L-glutamate: step 4/4.</text>
</comment>
<keyword evidence="1 4" id="KW-0032">Aminotransferase</keyword>
<comment type="subunit">
    <text evidence="4">Homodimer.</text>
</comment>
<dbReference type="PANTHER" id="PTHR11986:SF113">
    <property type="entry name" value="SUCCINYLORNITHINE TRANSAMINASE"/>
    <property type="match status" value="1"/>
</dbReference>
<feature type="binding site" evidence="4">
    <location>
        <position position="273"/>
    </location>
    <ligand>
        <name>pyridoxal 5'-phosphate</name>
        <dbReference type="ChEBI" id="CHEBI:597326"/>
    </ligand>
</feature>
<reference evidence="5 6" key="1">
    <citation type="submission" date="2019-06" db="EMBL/GenBank/DDBJ databases">
        <authorList>
            <person name="Jiang L."/>
        </authorList>
    </citation>
    <scope>NUCLEOTIDE SEQUENCE [LARGE SCALE GENOMIC DNA]</scope>
    <source>
        <strain evidence="5 6">YIM 48858</strain>
    </source>
</reference>
<comment type="cofactor">
    <cofactor evidence="4">
        <name>pyridoxal 5'-phosphate</name>
        <dbReference type="ChEBI" id="CHEBI:597326"/>
    </cofactor>
    <text evidence="4">Binds 1 pyridoxal phosphate per subunit.</text>
</comment>
<feature type="binding site" evidence="4">
    <location>
        <position position="272"/>
    </location>
    <ligand>
        <name>N(2)-acetyl-L-ornithine</name>
        <dbReference type="ChEBI" id="CHEBI:57805"/>
    </ligand>
</feature>
<dbReference type="Gene3D" id="3.90.1150.10">
    <property type="entry name" value="Aspartate Aminotransferase, domain 1"/>
    <property type="match status" value="1"/>
</dbReference>
<keyword evidence="6" id="KW-1185">Reference proteome</keyword>
<keyword evidence="4" id="KW-0055">Arginine biosynthesis</keyword>
<evidence type="ECO:0000313" key="6">
    <source>
        <dbReference type="Proteomes" id="UP000305709"/>
    </source>
</evidence>
<comment type="catalytic activity">
    <reaction evidence="4">
        <text>N(2)-acetyl-L-ornithine + 2-oxoglutarate = N-acetyl-L-glutamate 5-semialdehyde + L-glutamate</text>
        <dbReference type="Rhea" id="RHEA:18049"/>
        <dbReference type="ChEBI" id="CHEBI:16810"/>
        <dbReference type="ChEBI" id="CHEBI:29123"/>
        <dbReference type="ChEBI" id="CHEBI:29985"/>
        <dbReference type="ChEBI" id="CHEBI:57805"/>
        <dbReference type="EC" id="2.6.1.11"/>
    </reaction>
</comment>
<feature type="binding site" evidence="4">
    <location>
        <position position="129"/>
    </location>
    <ligand>
        <name>pyridoxal 5'-phosphate</name>
        <dbReference type="ChEBI" id="CHEBI:597326"/>
    </ligand>
</feature>
<dbReference type="InterPro" id="IPR005814">
    <property type="entry name" value="Aminotrans_3"/>
</dbReference>
<evidence type="ECO:0000256" key="2">
    <source>
        <dbReference type="ARBA" id="ARBA00022679"/>
    </source>
</evidence>
<feature type="modified residue" description="N6-(pyridoxal phosphate)lysine" evidence="4">
    <location>
        <position position="244"/>
    </location>
</feature>
<accession>A0A5C4NBV3</accession>
<evidence type="ECO:0000256" key="3">
    <source>
        <dbReference type="ARBA" id="ARBA00022898"/>
    </source>
</evidence>
<dbReference type="PANTHER" id="PTHR11986">
    <property type="entry name" value="AMINOTRANSFERASE CLASS III"/>
    <property type="match status" value="1"/>
</dbReference>
<sequence>MIPAVLPTYNRAPLTFERGEGAWLVSDDGRRYLDLGAGIAVNALGHANPQLTEALTAQAHKVWHLSNLYRIPEQERLAEMLVDRTFADTVFFTNSGTEAAELAVKMARKHWHDAGRPDRTRILTFEGAFHGRSSAAIAAAGSEKMTKGFGPLLPGFTQLAWGDHEALDRAIREPDVGAVMIEPIQGEGGIRPLPDVCLKGLRDLCDQTGVLMILDEVQCGMGRTGRLFAHEWAGVTPDIMMVAKGIGGGFPLGAVLATEKAAAAMTAGTHGSTYGGNPLACAVGAKVMEIVADDAFLSEVRRKGALFRQGLEGLVASHPNLFEGVRGSGLMLGLRCKVVPADVVKAGYAEGLLTVPAADNVVRLLPPLNIPDADIAEAVRRLDAAASALNAA</sequence>
<dbReference type="EC" id="2.6.1.11" evidence="4"/>
<gene>
    <name evidence="4" type="primary">argD</name>
    <name evidence="5" type="ORF">FHG71_11315</name>
</gene>
<dbReference type="GO" id="GO:0042802">
    <property type="term" value="F:identical protein binding"/>
    <property type="evidence" value="ECO:0007669"/>
    <property type="project" value="TreeGrafter"/>
</dbReference>
<keyword evidence="4" id="KW-0028">Amino-acid biosynthesis</keyword>
<organism evidence="5 6">
    <name type="scientific">Rubellimicrobium roseum</name>
    <dbReference type="NCBI Taxonomy" id="687525"/>
    <lineage>
        <taxon>Bacteria</taxon>
        <taxon>Pseudomonadati</taxon>
        <taxon>Pseudomonadota</taxon>
        <taxon>Alphaproteobacteria</taxon>
        <taxon>Rhodobacterales</taxon>
        <taxon>Roseobacteraceae</taxon>
        <taxon>Rubellimicrobium</taxon>
    </lineage>
</organism>